<dbReference type="EMBL" id="LN483116">
    <property type="protein sequence ID" value="CDZ96327.1"/>
    <property type="molecule type" value="Genomic_DNA"/>
</dbReference>
<feature type="region of interest" description="Disordered" evidence="1">
    <location>
        <begin position="1"/>
        <end position="50"/>
    </location>
</feature>
<name>A0A0F7SH32_PHARH</name>
<feature type="compositionally biased region" description="Basic and acidic residues" evidence="1">
    <location>
        <begin position="38"/>
        <end position="50"/>
    </location>
</feature>
<evidence type="ECO:0000256" key="1">
    <source>
        <dbReference type="SAM" id="MobiDB-lite"/>
    </source>
</evidence>
<proteinExistence type="predicted"/>
<evidence type="ECO:0000313" key="2">
    <source>
        <dbReference type="EMBL" id="CDZ96327.1"/>
    </source>
</evidence>
<protein>
    <submittedName>
        <fullName evidence="2">Uncharacterized protein</fullName>
    </submittedName>
</protein>
<feature type="compositionally biased region" description="Basic and acidic residues" evidence="1">
    <location>
        <begin position="18"/>
        <end position="31"/>
    </location>
</feature>
<organism evidence="2">
    <name type="scientific">Phaffia rhodozyma</name>
    <name type="common">Yeast</name>
    <name type="synonym">Xanthophyllomyces dendrorhous</name>
    <dbReference type="NCBI Taxonomy" id="264483"/>
    <lineage>
        <taxon>Eukaryota</taxon>
        <taxon>Fungi</taxon>
        <taxon>Dikarya</taxon>
        <taxon>Basidiomycota</taxon>
        <taxon>Agaricomycotina</taxon>
        <taxon>Tremellomycetes</taxon>
        <taxon>Cystofilobasidiales</taxon>
        <taxon>Mrakiaceae</taxon>
        <taxon>Phaffia</taxon>
    </lineage>
</organism>
<sequence>MHRWKDTPVALCHSNRHTRLDPRGEGGEGKGKAGLRSEGTRERESEVESE</sequence>
<reference evidence="2" key="1">
    <citation type="submission" date="2014-08" db="EMBL/GenBank/DDBJ databases">
        <authorList>
            <person name="Sharma Rahul"/>
            <person name="Thines Marco"/>
        </authorList>
    </citation>
    <scope>NUCLEOTIDE SEQUENCE</scope>
</reference>
<dbReference type="AlphaFoldDB" id="A0A0F7SH32"/>
<accession>A0A0F7SH32</accession>